<proteinExistence type="predicted"/>
<protein>
    <submittedName>
        <fullName evidence="1">Uncharacterized protein</fullName>
    </submittedName>
</protein>
<organism evidence="1 2">
    <name type="scientific">Monilinia laxa</name>
    <name type="common">Brown rot fungus</name>
    <name type="synonym">Sclerotinia laxa</name>
    <dbReference type="NCBI Taxonomy" id="61186"/>
    <lineage>
        <taxon>Eukaryota</taxon>
        <taxon>Fungi</taxon>
        <taxon>Dikarya</taxon>
        <taxon>Ascomycota</taxon>
        <taxon>Pezizomycotina</taxon>
        <taxon>Leotiomycetes</taxon>
        <taxon>Helotiales</taxon>
        <taxon>Sclerotiniaceae</taxon>
        <taxon>Monilinia</taxon>
    </lineage>
</organism>
<dbReference type="Proteomes" id="UP000326757">
    <property type="component" value="Unassembled WGS sequence"/>
</dbReference>
<sequence length="336" mass="38844">MAPTKLGKITAIMKPIAPEPDAPDSVETKHHPSNAMFEWLRQYLGGLRLRTWQVIKSTFCRIKNQIFCRDNDVDVHYQHAIDALKAKLVAQHATFETERKIHKDTEENSKQKIQLYEFKIKSLKREWVFRKTLADIGAQVRIRTLEQSKGRVLFGMGQRMYSNVRRKVDVDRIEKANIASHHGNSRAGFSLFMLSYKSSESKEDMELMFDIYGQLQRLTRGCFNCLGVNAITDILDLRGAMAFFFSFTGSSSSNIFDSRFTGLLNEMNVIWKGIFREKLSFTQKLQRILKPMFTEGQELFGTIKLLNHGVMVTLGTEDDQNDIDNTWEEHMNELLD</sequence>
<name>A0A5N6K483_MONLA</name>
<dbReference type="AlphaFoldDB" id="A0A5N6K483"/>
<reference evidence="1 2" key="1">
    <citation type="submission" date="2019-06" db="EMBL/GenBank/DDBJ databases">
        <title>Genome Sequence of the Brown Rot Fungal Pathogen Monilinia laxa.</title>
        <authorList>
            <person name="De Miccolis Angelini R.M."/>
            <person name="Landi L."/>
            <person name="Abate D."/>
            <person name="Pollastro S."/>
            <person name="Romanazzi G."/>
            <person name="Faretra F."/>
        </authorList>
    </citation>
    <scope>NUCLEOTIDE SEQUENCE [LARGE SCALE GENOMIC DNA]</scope>
    <source>
        <strain evidence="1 2">Mlax316</strain>
    </source>
</reference>
<keyword evidence="2" id="KW-1185">Reference proteome</keyword>
<gene>
    <name evidence="1" type="ORF">EYC80_002511</name>
</gene>
<evidence type="ECO:0000313" key="1">
    <source>
        <dbReference type="EMBL" id="KAB8297127.1"/>
    </source>
</evidence>
<dbReference type="OrthoDB" id="3559163at2759"/>
<evidence type="ECO:0000313" key="2">
    <source>
        <dbReference type="Proteomes" id="UP000326757"/>
    </source>
</evidence>
<comment type="caution">
    <text evidence="1">The sequence shown here is derived from an EMBL/GenBank/DDBJ whole genome shotgun (WGS) entry which is preliminary data.</text>
</comment>
<dbReference type="EMBL" id="VIGI01000008">
    <property type="protein sequence ID" value="KAB8297127.1"/>
    <property type="molecule type" value="Genomic_DNA"/>
</dbReference>
<accession>A0A5N6K483</accession>